<dbReference type="AlphaFoldDB" id="A0A9P5TTK1"/>
<sequence>MMTVSTPAKGFGILPSIRIYHPAFGTFISVEDKQHSFSAEVQIKMLACFNATTASLTRKSESENEMEMASPSSHHPPSLLTCAGGSLYGPCWLPPHPTSPPLPGKASWRCMAHLLDDDDGLHLHKCEMTCGAATTALPPHRSTFSAHLTPTALPSHPPLYANHDGGASWCHCLCFPWVLHTPASKLVSSYEATARLLPWSDAHASRSSFDPPAFHCLLFIMDPPDCWSMAFMLVNCPPIVYSE</sequence>
<keyword evidence="2" id="KW-1185">Reference proteome</keyword>
<name>A0A9P5TTK1_GYMJU</name>
<organism evidence="1 2">
    <name type="scientific">Gymnopilus junonius</name>
    <name type="common">Spectacular rustgill mushroom</name>
    <name type="synonym">Gymnopilus spectabilis subsp. junonius</name>
    <dbReference type="NCBI Taxonomy" id="109634"/>
    <lineage>
        <taxon>Eukaryota</taxon>
        <taxon>Fungi</taxon>
        <taxon>Dikarya</taxon>
        <taxon>Basidiomycota</taxon>
        <taxon>Agaricomycotina</taxon>
        <taxon>Agaricomycetes</taxon>
        <taxon>Agaricomycetidae</taxon>
        <taxon>Agaricales</taxon>
        <taxon>Agaricineae</taxon>
        <taxon>Hymenogastraceae</taxon>
        <taxon>Gymnopilus</taxon>
    </lineage>
</organism>
<proteinExistence type="predicted"/>
<evidence type="ECO:0000313" key="1">
    <source>
        <dbReference type="EMBL" id="KAF8911458.1"/>
    </source>
</evidence>
<comment type="caution">
    <text evidence="1">The sequence shown here is derived from an EMBL/GenBank/DDBJ whole genome shotgun (WGS) entry which is preliminary data.</text>
</comment>
<dbReference type="Proteomes" id="UP000724874">
    <property type="component" value="Unassembled WGS sequence"/>
</dbReference>
<reference evidence="1" key="1">
    <citation type="submission" date="2020-11" db="EMBL/GenBank/DDBJ databases">
        <authorList>
            <consortium name="DOE Joint Genome Institute"/>
            <person name="Ahrendt S."/>
            <person name="Riley R."/>
            <person name="Andreopoulos W."/>
            <person name="LaButti K."/>
            <person name="Pangilinan J."/>
            <person name="Ruiz-duenas F.J."/>
            <person name="Barrasa J.M."/>
            <person name="Sanchez-Garcia M."/>
            <person name="Camarero S."/>
            <person name="Miyauchi S."/>
            <person name="Serrano A."/>
            <person name="Linde D."/>
            <person name="Babiker R."/>
            <person name="Drula E."/>
            <person name="Ayuso-Fernandez I."/>
            <person name="Pacheco R."/>
            <person name="Padilla G."/>
            <person name="Ferreira P."/>
            <person name="Barriuso J."/>
            <person name="Kellner H."/>
            <person name="Castanera R."/>
            <person name="Alfaro M."/>
            <person name="Ramirez L."/>
            <person name="Pisabarro A.G."/>
            <person name="Kuo A."/>
            <person name="Tritt A."/>
            <person name="Lipzen A."/>
            <person name="He G."/>
            <person name="Yan M."/>
            <person name="Ng V."/>
            <person name="Cullen D."/>
            <person name="Martin F."/>
            <person name="Rosso M.-N."/>
            <person name="Henrissat B."/>
            <person name="Hibbett D."/>
            <person name="Martinez A.T."/>
            <person name="Grigoriev I.V."/>
        </authorList>
    </citation>
    <scope>NUCLEOTIDE SEQUENCE</scope>
    <source>
        <strain evidence="1">AH 44721</strain>
    </source>
</reference>
<evidence type="ECO:0000313" key="2">
    <source>
        <dbReference type="Proteomes" id="UP000724874"/>
    </source>
</evidence>
<dbReference type="EMBL" id="JADNYJ010000004">
    <property type="protein sequence ID" value="KAF8911458.1"/>
    <property type="molecule type" value="Genomic_DNA"/>
</dbReference>
<gene>
    <name evidence="1" type="ORF">CPB84DRAFT_1742871</name>
</gene>
<protein>
    <submittedName>
        <fullName evidence="1">Uncharacterized protein</fullName>
    </submittedName>
</protein>
<accession>A0A9P5TTK1</accession>